<reference evidence="10" key="2">
    <citation type="submission" date="2021-04" db="EMBL/GenBank/DDBJ databases">
        <authorList>
            <person name="Liu J."/>
        </authorList>
    </citation>
    <scope>NUCLEOTIDE SEQUENCE</scope>
    <source>
        <strain evidence="10">BAD-6</strain>
    </source>
</reference>
<dbReference type="PANTHER" id="PTHR47019">
    <property type="entry name" value="LIPID II FLIPPASE MURJ"/>
    <property type="match status" value="1"/>
</dbReference>
<dbReference type="NCBIfam" id="TIGR01695">
    <property type="entry name" value="murJ_mviN"/>
    <property type="match status" value="1"/>
</dbReference>
<dbReference type="GO" id="GO:0008360">
    <property type="term" value="P:regulation of cell shape"/>
    <property type="evidence" value="ECO:0007669"/>
    <property type="project" value="UniProtKB-UniRule"/>
</dbReference>
<keyword evidence="2 8" id="KW-1003">Cell membrane</keyword>
<dbReference type="PIRSF" id="PIRSF002869">
    <property type="entry name" value="MviN"/>
    <property type="match status" value="1"/>
</dbReference>
<feature type="transmembrane region" description="Helical" evidence="8">
    <location>
        <begin position="377"/>
        <end position="396"/>
    </location>
</feature>
<feature type="transmembrane region" description="Helical" evidence="8">
    <location>
        <begin position="154"/>
        <end position="175"/>
    </location>
</feature>
<feature type="transmembrane region" description="Helical" evidence="8">
    <location>
        <begin position="263"/>
        <end position="283"/>
    </location>
</feature>
<keyword evidence="8 9" id="KW-0961">Cell wall biogenesis/degradation</keyword>
<dbReference type="InterPro" id="IPR004268">
    <property type="entry name" value="MurJ"/>
</dbReference>
<protein>
    <recommendedName>
        <fullName evidence="8">Probable lipid II flippase MurJ</fullName>
    </recommendedName>
</protein>
<feature type="transmembrane region" description="Helical" evidence="8">
    <location>
        <begin position="441"/>
        <end position="462"/>
    </location>
</feature>
<dbReference type="RefSeq" id="WP_227019659.1">
    <property type="nucleotide sequence ID" value="NZ_JAGSND010000014.1"/>
</dbReference>
<dbReference type="GO" id="GO:0034204">
    <property type="term" value="P:lipid translocation"/>
    <property type="evidence" value="ECO:0007669"/>
    <property type="project" value="TreeGrafter"/>
</dbReference>
<feature type="transmembrane region" description="Helical" evidence="8">
    <location>
        <begin position="304"/>
        <end position="322"/>
    </location>
</feature>
<dbReference type="PANTHER" id="PTHR47019:SF1">
    <property type="entry name" value="LIPID II FLIPPASE MURJ"/>
    <property type="match status" value="1"/>
</dbReference>
<keyword evidence="11" id="KW-1185">Reference proteome</keyword>
<evidence type="ECO:0000256" key="1">
    <source>
        <dbReference type="ARBA" id="ARBA00004651"/>
    </source>
</evidence>
<dbReference type="CDD" id="cd13123">
    <property type="entry name" value="MATE_MurJ_like"/>
    <property type="match status" value="1"/>
</dbReference>
<accession>A0A8J7W2Z4</accession>
<keyword evidence="3 8" id="KW-0812">Transmembrane</keyword>
<keyword evidence="5 8" id="KW-0573">Peptidoglycan synthesis</keyword>
<keyword evidence="4 8" id="KW-0133">Cell shape</keyword>
<evidence type="ECO:0000313" key="11">
    <source>
        <dbReference type="Proteomes" id="UP000675664"/>
    </source>
</evidence>
<dbReference type="Pfam" id="PF03023">
    <property type="entry name" value="MurJ"/>
    <property type="match status" value="1"/>
</dbReference>
<evidence type="ECO:0000256" key="3">
    <source>
        <dbReference type="ARBA" id="ARBA00022692"/>
    </source>
</evidence>
<dbReference type="Proteomes" id="UP000675664">
    <property type="component" value="Unassembled WGS sequence"/>
</dbReference>
<evidence type="ECO:0000256" key="8">
    <source>
        <dbReference type="HAMAP-Rule" id="MF_02078"/>
    </source>
</evidence>
<evidence type="ECO:0000256" key="6">
    <source>
        <dbReference type="ARBA" id="ARBA00022989"/>
    </source>
</evidence>
<dbReference type="AlphaFoldDB" id="A0A8J7W2Z4"/>
<evidence type="ECO:0000256" key="5">
    <source>
        <dbReference type="ARBA" id="ARBA00022984"/>
    </source>
</evidence>
<comment type="similarity">
    <text evidence="8 9">Belongs to the MurJ/MviN family.</text>
</comment>
<evidence type="ECO:0000256" key="7">
    <source>
        <dbReference type="ARBA" id="ARBA00023136"/>
    </source>
</evidence>
<proteinExistence type="inferred from homology"/>
<dbReference type="HAMAP" id="MF_02078">
    <property type="entry name" value="MurJ_MviN"/>
    <property type="match status" value="1"/>
</dbReference>
<keyword evidence="7 8" id="KW-0472">Membrane</keyword>
<gene>
    <name evidence="8 10" type="primary">murJ</name>
    <name evidence="10" type="ORF">KCX82_16685</name>
</gene>
<dbReference type="GO" id="GO:0071555">
    <property type="term" value="P:cell wall organization"/>
    <property type="evidence" value="ECO:0007669"/>
    <property type="project" value="UniProtKB-UniRule"/>
</dbReference>
<keyword evidence="8 9" id="KW-0813">Transport</keyword>
<feature type="transmembrane region" description="Helical" evidence="8">
    <location>
        <begin position="126"/>
        <end position="145"/>
    </location>
</feature>
<dbReference type="GO" id="GO:0009252">
    <property type="term" value="P:peptidoglycan biosynthetic process"/>
    <property type="evidence" value="ECO:0007669"/>
    <property type="project" value="UniProtKB-UniRule"/>
</dbReference>
<comment type="pathway">
    <text evidence="8">Cell wall biogenesis; peptidoglycan biosynthesis.</text>
</comment>
<organism evidence="10 11">
    <name type="scientific">Sinanaerobacter chloroacetimidivorans</name>
    <dbReference type="NCBI Taxonomy" id="2818044"/>
    <lineage>
        <taxon>Bacteria</taxon>
        <taxon>Bacillati</taxon>
        <taxon>Bacillota</taxon>
        <taxon>Clostridia</taxon>
        <taxon>Peptostreptococcales</taxon>
        <taxon>Anaerovoracaceae</taxon>
        <taxon>Sinanaerobacter</taxon>
    </lineage>
</organism>
<evidence type="ECO:0000256" key="4">
    <source>
        <dbReference type="ARBA" id="ARBA00022960"/>
    </source>
</evidence>
<comment type="subcellular location">
    <subcellularLocation>
        <location evidence="1 8">Cell membrane</location>
        <topology evidence="1 8">Multi-pass membrane protein</topology>
    </subcellularLocation>
</comment>
<dbReference type="UniPathway" id="UPA00219"/>
<reference evidence="10" key="1">
    <citation type="submission" date="2021-04" db="EMBL/GenBank/DDBJ databases">
        <title>Sinoanaerobacter chloroacetimidivorans sp. nov., an obligate anaerobic bacterium isolated from anaerobic sludge.</title>
        <authorList>
            <person name="Bao Y."/>
        </authorList>
    </citation>
    <scope>NUCLEOTIDE SEQUENCE</scope>
    <source>
        <strain evidence="10">BAD-6</strain>
    </source>
</reference>
<dbReference type="InterPro" id="IPR051050">
    <property type="entry name" value="Lipid_II_flippase_MurJ/MviN"/>
</dbReference>
<feature type="transmembrane region" description="Helical" evidence="8">
    <location>
        <begin position="222"/>
        <end position="243"/>
    </location>
</feature>
<feature type="transmembrane region" description="Helical" evidence="8">
    <location>
        <begin position="88"/>
        <end position="114"/>
    </location>
</feature>
<feature type="transmembrane region" description="Helical" evidence="8">
    <location>
        <begin position="41"/>
        <end position="67"/>
    </location>
</feature>
<evidence type="ECO:0000313" key="10">
    <source>
        <dbReference type="EMBL" id="MBR0599524.1"/>
    </source>
</evidence>
<keyword evidence="6 8" id="KW-1133">Transmembrane helix</keyword>
<dbReference type="GO" id="GO:0005886">
    <property type="term" value="C:plasma membrane"/>
    <property type="evidence" value="ECO:0007669"/>
    <property type="project" value="UniProtKB-SubCell"/>
</dbReference>
<comment type="caution">
    <text evidence="10">The sequence shown here is derived from an EMBL/GenBank/DDBJ whole genome shotgun (WGS) entry which is preliminary data.</text>
</comment>
<sequence length="505" mass="56482">MKTIAQTAVLMSILTLGSKLLGFLREMVMAGLFGANYITDAYVMAQTIPSIIFAGIFGSIAIAYMPLYSKKIEKEGNNSANLFTSQILNILLITSIFSSVLGIFFSNAIVGIFARGFQGEVAQLTSFYIKVTFSYVVFSSVASILDSYLQYKNVFLQQIIIGYAQNIIIIGVIIISAYTTYYFLIFGLLIGYIIRAILIWLLANRKEYKYYFKFNIKETLKVILPLTIPVFIGSSFTQINMFVDKSLASGLKEGSVAALNYATLLNTMVLALSVSILTTIVYPKITQAYSLNDNQKLNSIIQRSFTVIYMIALPFSMGAILYSKEIVQIVFERGAFNSNATYLTETAYMYYSIGLLFMAINELLIRIYYSKQDMKSPMLFSAVCVFINIILSLIFIKSMGHNGLALATSIATISNSVLLYLGIKKHTSINIIQSKIKIFKITVAATLSIIISYIVYLFINSLFVDKIIILKLGLTIILAIIIYLILLKILNIKEITNIKQIIFKQ</sequence>
<evidence type="ECO:0000256" key="2">
    <source>
        <dbReference type="ARBA" id="ARBA00022475"/>
    </source>
</evidence>
<feature type="transmembrane region" description="Helical" evidence="8">
    <location>
        <begin position="181"/>
        <end position="202"/>
    </location>
</feature>
<evidence type="ECO:0000256" key="9">
    <source>
        <dbReference type="PIRNR" id="PIRNR002869"/>
    </source>
</evidence>
<dbReference type="EMBL" id="JAGSND010000014">
    <property type="protein sequence ID" value="MBR0599524.1"/>
    <property type="molecule type" value="Genomic_DNA"/>
</dbReference>
<feature type="transmembrane region" description="Helical" evidence="8">
    <location>
        <begin position="348"/>
        <end position="365"/>
    </location>
</feature>
<feature type="transmembrane region" description="Helical" evidence="8">
    <location>
        <begin position="468"/>
        <end position="490"/>
    </location>
</feature>
<feature type="transmembrane region" description="Helical" evidence="8">
    <location>
        <begin position="402"/>
        <end position="421"/>
    </location>
</feature>
<name>A0A8J7W2Z4_9FIRM</name>
<comment type="function">
    <text evidence="8 9">Involved in peptidoglycan biosynthesis. Transports lipid-linked peptidoglycan precursors from the inner to the outer leaflet of the cytoplasmic membrane.</text>
</comment>
<dbReference type="GO" id="GO:0015648">
    <property type="term" value="F:lipid-linked peptidoglycan transporter activity"/>
    <property type="evidence" value="ECO:0007669"/>
    <property type="project" value="UniProtKB-UniRule"/>
</dbReference>
<dbReference type="PRINTS" id="PR01806">
    <property type="entry name" value="VIRFACTRMVIN"/>
</dbReference>